<dbReference type="InterPro" id="IPR020867">
    <property type="entry name" value="THF_DH/CycHdrlase_CS"/>
</dbReference>
<evidence type="ECO:0000256" key="8">
    <source>
        <dbReference type="ARBA" id="ARBA00023002"/>
    </source>
</evidence>
<dbReference type="GO" id="GO:0000105">
    <property type="term" value="P:L-histidine biosynthetic process"/>
    <property type="evidence" value="ECO:0007669"/>
    <property type="project" value="UniProtKB-KW"/>
</dbReference>
<evidence type="ECO:0000256" key="7">
    <source>
        <dbReference type="ARBA" id="ARBA00022857"/>
    </source>
</evidence>
<evidence type="ECO:0000256" key="5">
    <source>
        <dbReference type="ARBA" id="ARBA00022755"/>
    </source>
</evidence>
<evidence type="ECO:0000259" key="14">
    <source>
        <dbReference type="Pfam" id="PF02882"/>
    </source>
</evidence>
<comment type="catalytic activity">
    <reaction evidence="12">
        <text>(6R)-5,10-methylene-5,6,7,8-tetrahydrofolate + NADP(+) = (6R)-5,10-methenyltetrahydrofolate + NADPH</text>
        <dbReference type="Rhea" id="RHEA:22812"/>
        <dbReference type="ChEBI" id="CHEBI:15636"/>
        <dbReference type="ChEBI" id="CHEBI:57455"/>
        <dbReference type="ChEBI" id="CHEBI:57783"/>
        <dbReference type="ChEBI" id="CHEBI:58349"/>
        <dbReference type="EC" id="1.5.1.5"/>
    </reaction>
</comment>
<feature type="binding site" evidence="12">
    <location>
        <position position="232"/>
    </location>
    <ligand>
        <name>NADP(+)</name>
        <dbReference type="ChEBI" id="CHEBI:58349"/>
    </ligand>
</feature>
<dbReference type="CDD" id="cd01080">
    <property type="entry name" value="NAD_bind_m-THF_DH_Cyclohyd"/>
    <property type="match status" value="1"/>
</dbReference>
<dbReference type="Proteomes" id="UP000292886">
    <property type="component" value="Chromosome"/>
</dbReference>
<dbReference type="PRINTS" id="PR00085">
    <property type="entry name" value="THFDHDRGNASE"/>
</dbReference>
<dbReference type="EC" id="1.5.1.5" evidence="12"/>
<organism evidence="15 16">
    <name type="scientific">Periweissella cryptocerci</name>
    <dbReference type="NCBI Taxonomy" id="2506420"/>
    <lineage>
        <taxon>Bacteria</taxon>
        <taxon>Bacillati</taxon>
        <taxon>Bacillota</taxon>
        <taxon>Bacilli</taxon>
        <taxon>Lactobacillales</taxon>
        <taxon>Lactobacillaceae</taxon>
        <taxon>Periweissella</taxon>
    </lineage>
</organism>
<gene>
    <name evidence="12" type="primary">folD</name>
    <name evidence="15" type="ORF">EQG49_09910</name>
</gene>
<dbReference type="InterPro" id="IPR000672">
    <property type="entry name" value="THF_DH/CycHdrlase"/>
</dbReference>
<proteinExistence type="inferred from homology"/>
<dbReference type="PROSITE" id="PS00767">
    <property type="entry name" value="THF_DHG_CYH_2"/>
    <property type="match status" value="1"/>
</dbReference>
<feature type="binding site" evidence="12">
    <location>
        <begin position="166"/>
        <end position="168"/>
    </location>
    <ligand>
        <name>NADP(+)</name>
        <dbReference type="ChEBI" id="CHEBI:58349"/>
    </ligand>
</feature>
<dbReference type="OrthoDB" id="9803580at2"/>
<comment type="function">
    <text evidence="12">Catalyzes the oxidation of 5,10-methylenetetrahydrofolate to 5,10-methenyltetrahydrofolate and then the hydrolysis of 5,10-methenyltetrahydrofolate to 10-formyltetrahydrofolate.</text>
</comment>
<evidence type="ECO:0000256" key="11">
    <source>
        <dbReference type="ARBA" id="ARBA00023268"/>
    </source>
</evidence>
<dbReference type="GO" id="GO:0004477">
    <property type="term" value="F:methenyltetrahydrofolate cyclohydrolase activity"/>
    <property type="evidence" value="ECO:0007669"/>
    <property type="project" value="UniProtKB-UniRule"/>
</dbReference>
<dbReference type="InterPro" id="IPR036291">
    <property type="entry name" value="NAD(P)-bd_dom_sf"/>
</dbReference>
<dbReference type="EC" id="3.5.4.9" evidence="12"/>
<dbReference type="Pfam" id="PF00763">
    <property type="entry name" value="THF_DHG_CYH"/>
    <property type="match status" value="1"/>
</dbReference>
<dbReference type="GO" id="GO:0004488">
    <property type="term" value="F:methylenetetrahydrofolate dehydrogenase (NADP+) activity"/>
    <property type="evidence" value="ECO:0007669"/>
    <property type="project" value="UniProtKB-UniRule"/>
</dbReference>
<comment type="caution">
    <text evidence="12">Lacks conserved residue(s) required for the propagation of feature annotation.</text>
</comment>
<dbReference type="FunFam" id="3.40.50.10860:FF:000005">
    <property type="entry name" value="C-1-tetrahydrofolate synthase, cytoplasmic, putative"/>
    <property type="match status" value="1"/>
</dbReference>
<keyword evidence="9 12" id="KW-0368">Histidine biosynthesis</keyword>
<feature type="domain" description="Tetrahydrofolate dehydrogenase/cyclohydrolase NAD(P)-binding" evidence="14">
    <location>
        <begin position="141"/>
        <end position="281"/>
    </location>
</feature>
<comment type="similarity">
    <text evidence="12">Belongs to the tetrahydrofolate dehydrogenase/cyclohydrolase family.</text>
</comment>
<dbReference type="Gene3D" id="3.40.50.10860">
    <property type="entry name" value="Leucine Dehydrogenase, chain A, domain 1"/>
    <property type="match status" value="1"/>
</dbReference>
<evidence type="ECO:0000313" key="15">
    <source>
        <dbReference type="EMBL" id="QBO36751.1"/>
    </source>
</evidence>
<comment type="catalytic activity">
    <reaction evidence="12">
        <text>(6R)-5,10-methenyltetrahydrofolate + H2O = (6R)-10-formyltetrahydrofolate + H(+)</text>
        <dbReference type="Rhea" id="RHEA:23700"/>
        <dbReference type="ChEBI" id="CHEBI:15377"/>
        <dbReference type="ChEBI" id="CHEBI:15378"/>
        <dbReference type="ChEBI" id="CHEBI:57455"/>
        <dbReference type="ChEBI" id="CHEBI:195366"/>
        <dbReference type="EC" id="3.5.4.9"/>
    </reaction>
</comment>
<protein>
    <recommendedName>
        <fullName evidence="12">Bifunctional protein FolD</fullName>
    </recommendedName>
    <domain>
        <recommendedName>
            <fullName evidence="12">Methylenetetrahydrofolate dehydrogenase</fullName>
            <ecNumber evidence="12">1.5.1.5</ecNumber>
        </recommendedName>
    </domain>
    <domain>
        <recommendedName>
            <fullName evidence="12">Methenyltetrahydrofolate cyclohydrolase</fullName>
            <ecNumber evidence="12">3.5.4.9</ecNumber>
        </recommendedName>
    </domain>
</protein>
<keyword evidence="6 12" id="KW-0378">Hydrolase</keyword>
<keyword evidence="5 12" id="KW-0658">Purine biosynthesis</keyword>
<dbReference type="SUPFAM" id="SSF51735">
    <property type="entry name" value="NAD(P)-binding Rossmann-fold domains"/>
    <property type="match status" value="1"/>
</dbReference>
<dbReference type="GO" id="GO:0005829">
    <property type="term" value="C:cytosol"/>
    <property type="evidence" value="ECO:0007669"/>
    <property type="project" value="TreeGrafter"/>
</dbReference>
<evidence type="ECO:0000259" key="13">
    <source>
        <dbReference type="Pfam" id="PF00763"/>
    </source>
</evidence>
<dbReference type="GO" id="GO:0009086">
    <property type="term" value="P:methionine biosynthetic process"/>
    <property type="evidence" value="ECO:0007669"/>
    <property type="project" value="UniProtKB-KW"/>
</dbReference>
<dbReference type="AlphaFoldDB" id="A0A4P6YVF6"/>
<dbReference type="HAMAP" id="MF_01576">
    <property type="entry name" value="THF_DHG_CYH"/>
    <property type="match status" value="1"/>
</dbReference>
<reference evidence="16" key="1">
    <citation type="submission" date="2019-03" db="EMBL/GenBank/DDBJ databases">
        <title>Weissella sp. 26KH-42 Genome sequencing.</title>
        <authorList>
            <person name="Heo J."/>
            <person name="Kim S.-J."/>
            <person name="Kim J.-S."/>
            <person name="Hong S.-B."/>
            <person name="Kwon S.-W."/>
        </authorList>
    </citation>
    <scope>NUCLEOTIDE SEQUENCE [LARGE SCALE GENOMIC DNA]</scope>
    <source>
        <strain evidence="16">26KH-42</strain>
    </source>
</reference>
<dbReference type="KEGG" id="wei:EQG49_09910"/>
<dbReference type="RefSeq" id="WP_133363828.1">
    <property type="nucleotide sequence ID" value="NZ_CP037940.1"/>
</dbReference>
<comment type="pathway">
    <text evidence="1 12">One-carbon metabolism; tetrahydrofolate interconversion.</text>
</comment>
<comment type="subunit">
    <text evidence="2 12">Homodimer.</text>
</comment>
<dbReference type="InterPro" id="IPR020631">
    <property type="entry name" value="THF_DH/CycHdrlase_NAD-bd_dom"/>
</dbReference>
<dbReference type="PANTHER" id="PTHR48099">
    <property type="entry name" value="C-1-TETRAHYDROFOLATE SYNTHASE, CYTOPLASMIC-RELATED"/>
    <property type="match status" value="1"/>
</dbReference>
<evidence type="ECO:0000256" key="6">
    <source>
        <dbReference type="ARBA" id="ARBA00022801"/>
    </source>
</evidence>
<dbReference type="GO" id="GO:0006164">
    <property type="term" value="P:purine nucleotide biosynthetic process"/>
    <property type="evidence" value="ECO:0007669"/>
    <property type="project" value="UniProtKB-KW"/>
</dbReference>
<accession>A0A4P6YVF6</accession>
<dbReference type="GO" id="GO:0035999">
    <property type="term" value="P:tetrahydrofolate interconversion"/>
    <property type="evidence" value="ECO:0007669"/>
    <property type="project" value="UniProtKB-UniRule"/>
</dbReference>
<keyword evidence="3 12" id="KW-0554">One-carbon metabolism</keyword>
<evidence type="ECO:0000256" key="1">
    <source>
        <dbReference type="ARBA" id="ARBA00004777"/>
    </source>
</evidence>
<keyword evidence="11 12" id="KW-0511">Multifunctional enzyme</keyword>
<dbReference type="InterPro" id="IPR020630">
    <property type="entry name" value="THF_DH/CycHdrlase_cat_dom"/>
</dbReference>
<dbReference type="InterPro" id="IPR046346">
    <property type="entry name" value="Aminoacid_DH-like_N_sf"/>
</dbReference>
<dbReference type="SUPFAM" id="SSF53223">
    <property type="entry name" value="Aminoacid dehydrogenase-like, N-terminal domain"/>
    <property type="match status" value="1"/>
</dbReference>
<keyword evidence="16" id="KW-1185">Reference proteome</keyword>
<evidence type="ECO:0000313" key="16">
    <source>
        <dbReference type="Proteomes" id="UP000292886"/>
    </source>
</evidence>
<keyword evidence="8 12" id="KW-0560">Oxidoreductase</keyword>
<dbReference type="Pfam" id="PF02882">
    <property type="entry name" value="THF_DHG_CYH_C"/>
    <property type="match status" value="1"/>
</dbReference>
<dbReference type="PANTHER" id="PTHR48099:SF5">
    <property type="entry name" value="C-1-TETRAHYDROFOLATE SYNTHASE, CYTOPLASMIC"/>
    <property type="match status" value="1"/>
</dbReference>
<evidence type="ECO:0000256" key="9">
    <source>
        <dbReference type="ARBA" id="ARBA00023102"/>
    </source>
</evidence>
<dbReference type="EMBL" id="CP037940">
    <property type="protein sequence ID" value="QBO36751.1"/>
    <property type="molecule type" value="Genomic_DNA"/>
</dbReference>
<keyword evidence="10 12" id="KW-0486">Methionine biosynthesis</keyword>
<name>A0A4P6YVF6_9LACO</name>
<keyword evidence="7 12" id="KW-0521">NADP</keyword>
<evidence type="ECO:0000256" key="2">
    <source>
        <dbReference type="ARBA" id="ARBA00011738"/>
    </source>
</evidence>
<keyword evidence="4 12" id="KW-0028">Amino-acid biosynthesis</keyword>
<dbReference type="UniPathway" id="UPA00193"/>
<feature type="domain" description="Tetrahydrofolate dehydrogenase/cyclohydrolase catalytic" evidence="13">
    <location>
        <begin position="5"/>
        <end position="119"/>
    </location>
</feature>
<dbReference type="FunFam" id="3.40.50.720:FF:000094">
    <property type="entry name" value="Bifunctional protein FolD"/>
    <property type="match status" value="1"/>
</dbReference>
<evidence type="ECO:0000256" key="3">
    <source>
        <dbReference type="ARBA" id="ARBA00022563"/>
    </source>
</evidence>
<sequence length="288" mass="30655">MTVKIDGKAIATKVKAEVAVEVEKLMDLGVTPGLAVVLVGEDPASQIYVRNKQRAAEKLGIDSQTINMPADTTEATLLAKIAELNADPAIDAILVQSPVPAQINESRIQEAILPSKDVDGFHAYNIGALFANKHQYYPVANTPRGIMTLLAEYDIDVAGKQALVIGRSILVGRPMMAMLNNANATVTLAHRFTQNLDDLLATADIVVVAVGIPNFVQPDNLKKGAVVIDVGINRMDDGSLVGDVAEDVHEQTSYITPVPGGVGPMTIATLMQTTVELAKSHMKIENEG</sequence>
<evidence type="ECO:0000256" key="10">
    <source>
        <dbReference type="ARBA" id="ARBA00023167"/>
    </source>
</evidence>
<dbReference type="Gene3D" id="3.40.50.720">
    <property type="entry name" value="NAD(P)-binding Rossmann-like Domain"/>
    <property type="match status" value="1"/>
</dbReference>
<evidence type="ECO:0000256" key="12">
    <source>
        <dbReference type="HAMAP-Rule" id="MF_01576"/>
    </source>
</evidence>
<evidence type="ECO:0000256" key="4">
    <source>
        <dbReference type="ARBA" id="ARBA00022605"/>
    </source>
</evidence>